<reference evidence="1 2" key="1">
    <citation type="journal article" date="2013" name="Nat. Genet.">
        <title>The genome of the hydatid tapeworm Echinococcus granulosus.</title>
        <authorList>
            <person name="Zheng H."/>
            <person name="Zhang W."/>
            <person name="Zhang L."/>
            <person name="Zhang Z."/>
            <person name="Li J."/>
            <person name="Lu G."/>
            <person name="Zhu Y."/>
            <person name="Wang Y."/>
            <person name="Huang Y."/>
            <person name="Liu J."/>
            <person name="Kang H."/>
            <person name="Chen J."/>
            <person name="Wang L."/>
            <person name="Chen A."/>
            <person name="Yu S."/>
            <person name="Gao Z."/>
            <person name="Jin L."/>
            <person name="Gu W."/>
            <person name="Wang Z."/>
            <person name="Zhao L."/>
            <person name="Shi B."/>
            <person name="Wen H."/>
            <person name="Lin R."/>
            <person name="Jones M.K."/>
            <person name="Brejova B."/>
            <person name="Vinar T."/>
            <person name="Zhao G."/>
            <person name="McManus D.P."/>
            <person name="Chen Z."/>
            <person name="Zhou Y."/>
            <person name="Wang S."/>
        </authorList>
    </citation>
    <scope>NUCLEOTIDE SEQUENCE [LARGE SCALE GENOMIC DNA]</scope>
</reference>
<dbReference type="Proteomes" id="UP000019149">
    <property type="component" value="Unassembled WGS sequence"/>
</dbReference>
<organism evidence="1 2">
    <name type="scientific">Echinococcus granulosus</name>
    <name type="common">Hydatid tapeworm</name>
    <dbReference type="NCBI Taxonomy" id="6210"/>
    <lineage>
        <taxon>Eukaryota</taxon>
        <taxon>Metazoa</taxon>
        <taxon>Spiralia</taxon>
        <taxon>Lophotrochozoa</taxon>
        <taxon>Platyhelminthes</taxon>
        <taxon>Cestoda</taxon>
        <taxon>Eucestoda</taxon>
        <taxon>Cyclophyllidea</taxon>
        <taxon>Taeniidae</taxon>
        <taxon>Echinococcus</taxon>
        <taxon>Echinococcus granulosus group</taxon>
    </lineage>
</organism>
<dbReference type="AlphaFoldDB" id="W6UQK1"/>
<dbReference type="KEGG" id="egl:EGR_09417"/>
<dbReference type="EMBL" id="APAU02000147">
    <property type="protein sequence ID" value="EUB55704.1"/>
    <property type="molecule type" value="Genomic_DNA"/>
</dbReference>
<dbReference type="GeneID" id="36345132"/>
<accession>W6UQK1</accession>
<protein>
    <submittedName>
        <fullName evidence="1">Uncharacterized protein</fullName>
    </submittedName>
</protein>
<name>W6UQK1_ECHGR</name>
<dbReference type="CTD" id="36345132"/>
<dbReference type="RefSeq" id="XP_024346900.1">
    <property type="nucleotide sequence ID" value="XM_024498666.1"/>
</dbReference>
<gene>
    <name evidence="1" type="ORF">EGR_09417</name>
</gene>
<evidence type="ECO:0000313" key="2">
    <source>
        <dbReference type="Proteomes" id="UP000019149"/>
    </source>
</evidence>
<comment type="caution">
    <text evidence="1">The sequence shown here is derived from an EMBL/GenBank/DDBJ whole genome shotgun (WGS) entry which is preliminary data.</text>
</comment>
<sequence length="98" mass="11134">MHYEKNRGSGMKVGVVSSVGLPRKHGGWMFDRDGEVINLPGPAGDLLEMYDCREMEVIAHIYKEMQIYDVIMFSRLRGHALQPHLENCHQLPVDVGIL</sequence>
<keyword evidence="2" id="KW-1185">Reference proteome</keyword>
<evidence type="ECO:0000313" key="1">
    <source>
        <dbReference type="EMBL" id="EUB55704.1"/>
    </source>
</evidence>
<proteinExistence type="predicted"/>